<comment type="caution">
    <text evidence="9">The sequence shown here is derived from an EMBL/GenBank/DDBJ whole genome shotgun (WGS) entry which is preliminary data.</text>
</comment>
<evidence type="ECO:0000313" key="9">
    <source>
        <dbReference type="EMBL" id="HIQ68250.1"/>
    </source>
</evidence>
<comment type="subunit">
    <text evidence="4">Homodimer.</text>
</comment>
<accession>A0A9D0Z5E8</accession>
<evidence type="ECO:0000256" key="4">
    <source>
        <dbReference type="HAMAP-Rule" id="MF_00171"/>
    </source>
</evidence>
<dbReference type="EC" id="5.4.99.12" evidence="4"/>
<evidence type="ECO:0000259" key="8">
    <source>
        <dbReference type="Pfam" id="PF01416"/>
    </source>
</evidence>
<dbReference type="Proteomes" id="UP000886796">
    <property type="component" value="Unassembled WGS sequence"/>
</dbReference>
<feature type="domain" description="Pseudouridine synthase I TruA alpha/beta" evidence="8">
    <location>
        <begin position="144"/>
        <end position="244"/>
    </location>
</feature>
<evidence type="ECO:0000256" key="5">
    <source>
        <dbReference type="PIRSR" id="PIRSR001430-1"/>
    </source>
</evidence>
<reference evidence="9" key="2">
    <citation type="journal article" date="2021" name="PeerJ">
        <title>Extensive microbial diversity within the chicken gut microbiome revealed by metagenomics and culture.</title>
        <authorList>
            <person name="Gilroy R."/>
            <person name="Ravi A."/>
            <person name="Getino M."/>
            <person name="Pursley I."/>
            <person name="Horton D.L."/>
            <person name="Alikhan N.F."/>
            <person name="Baker D."/>
            <person name="Gharbi K."/>
            <person name="Hall N."/>
            <person name="Watson M."/>
            <person name="Adriaenssens E.M."/>
            <person name="Foster-Nyarko E."/>
            <person name="Jarju S."/>
            <person name="Secka A."/>
            <person name="Antonio M."/>
            <person name="Oren A."/>
            <person name="Chaudhuri R.R."/>
            <person name="La Ragione R."/>
            <person name="Hildebrand F."/>
            <person name="Pallen M.J."/>
        </authorList>
    </citation>
    <scope>NUCLEOTIDE SEQUENCE</scope>
    <source>
        <strain evidence="9">13361</strain>
    </source>
</reference>
<gene>
    <name evidence="4 9" type="primary">truA</name>
    <name evidence="9" type="ORF">IAB74_07065</name>
</gene>
<dbReference type="InterPro" id="IPR020103">
    <property type="entry name" value="PsdUridine_synth_cat_dom_sf"/>
</dbReference>
<dbReference type="SUPFAM" id="SSF55120">
    <property type="entry name" value="Pseudouridine synthase"/>
    <property type="match status" value="1"/>
</dbReference>
<evidence type="ECO:0000256" key="7">
    <source>
        <dbReference type="RuleBase" id="RU003792"/>
    </source>
</evidence>
<comment type="function">
    <text evidence="4">Formation of pseudouridine at positions 38, 39 and 40 in the anticodon stem and loop of transfer RNAs.</text>
</comment>
<reference evidence="9" key="1">
    <citation type="submission" date="2020-10" db="EMBL/GenBank/DDBJ databases">
        <authorList>
            <person name="Gilroy R."/>
        </authorList>
    </citation>
    <scope>NUCLEOTIDE SEQUENCE</scope>
    <source>
        <strain evidence="9">13361</strain>
    </source>
</reference>
<dbReference type="CDD" id="cd02570">
    <property type="entry name" value="PseudoU_synth_EcTruA"/>
    <property type="match status" value="1"/>
</dbReference>
<dbReference type="GO" id="GO:0003723">
    <property type="term" value="F:RNA binding"/>
    <property type="evidence" value="ECO:0007669"/>
    <property type="project" value="InterPro"/>
</dbReference>
<dbReference type="PIRSF" id="PIRSF001430">
    <property type="entry name" value="tRNA_psdUrid_synth"/>
    <property type="match status" value="1"/>
</dbReference>
<dbReference type="PANTHER" id="PTHR11142">
    <property type="entry name" value="PSEUDOURIDYLATE SYNTHASE"/>
    <property type="match status" value="1"/>
</dbReference>
<evidence type="ECO:0000256" key="1">
    <source>
        <dbReference type="ARBA" id="ARBA00009375"/>
    </source>
</evidence>
<comment type="catalytic activity">
    <reaction evidence="4 7">
        <text>uridine(38/39/40) in tRNA = pseudouridine(38/39/40) in tRNA</text>
        <dbReference type="Rhea" id="RHEA:22376"/>
        <dbReference type="Rhea" id="RHEA-COMP:10085"/>
        <dbReference type="Rhea" id="RHEA-COMP:10087"/>
        <dbReference type="ChEBI" id="CHEBI:65314"/>
        <dbReference type="ChEBI" id="CHEBI:65315"/>
        <dbReference type="EC" id="5.4.99.12"/>
    </reaction>
</comment>
<dbReference type="PANTHER" id="PTHR11142:SF0">
    <property type="entry name" value="TRNA PSEUDOURIDINE SYNTHASE-LIKE 1"/>
    <property type="match status" value="1"/>
</dbReference>
<protein>
    <recommendedName>
        <fullName evidence="4">tRNA pseudouridine synthase A</fullName>
        <ecNumber evidence="4">5.4.99.12</ecNumber>
    </recommendedName>
    <alternativeName>
        <fullName evidence="4">tRNA pseudouridine(38-40) synthase</fullName>
    </alternativeName>
    <alternativeName>
        <fullName evidence="4">tRNA pseudouridylate synthase I</fullName>
    </alternativeName>
    <alternativeName>
        <fullName evidence="4">tRNA-uridine isomerase I</fullName>
    </alternativeName>
</protein>
<organism evidence="9 10">
    <name type="scientific">Candidatus Faecousia excrementigallinarum</name>
    <dbReference type="NCBI Taxonomy" id="2840806"/>
    <lineage>
        <taxon>Bacteria</taxon>
        <taxon>Bacillati</taxon>
        <taxon>Bacillota</taxon>
        <taxon>Clostridia</taxon>
        <taxon>Eubacteriales</taxon>
        <taxon>Oscillospiraceae</taxon>
        <taxon>Faecousia</taxon>
    </lineage>
</organism>
<keyword evidence="3 4" id="KW-0413">Isomerase</keyword>
<name>A0A9D0Z5E8_9FIRM</name>
<evidence type="ECO:0000256" key="6">
    <source>
        <dbReference type="PIRSR" id="PIRSR001430-2"/>
    </source>
</evidence>
<dbReference type="Gene3D" id="3.30.70.580">
    <property type="entry name" value="Pseudouridine synthase I, catalytic domain, N-terminal subdomain"/>
    <property type="match status" value="1"/>
</dbReference>
<dbReference type="NCBIfam" id="TIGR00071">
    <property type="entry name" value="hisT_truA"/>
    <property type="match status" value="1"/>
</dbReference>
<keyword evidence="2 4" id="KW-0819">tRNA processing</keyword>
<dbReference type="AlphaFoldDB" id="A0A9D0Z5E8"/>
<sequence length="244" mass="27646">MRNLRLELCYDGTRYRGWQRLPGVENTIQGKLEKTLSRILGEPIEVIGSGRTDAGTHALGQVANFHCTSGMPSEEILGDLRKFLPEDIGVYSCKEVSPRFHARLNALEKTYCYRLWNSEEPCVFQRRYVYTDSRPLNLEAMEQAASQLVGTHDFSAFCGNKNLKKSTVRTIYRIEILPKGPELQFIFTGNGFLYHMVRILVGTLLEVGRGEREQETLSALFGKKRELAGQTVPACGLCLMEVKY</sequence>
<feature type="binding site" evidence="4 6">
    <location>
        <position position="111"/>
    </location>
    <ligand>
        <name>substrate</name>
    </ligand>
</feature>
<dbReference type="Pfam" id="PF01416">
    <property type="entry name" value="PseudoU_synth_1"/>
    <property type="match status" value="2"/>
</dbReference>
<dbReference type="InterPro" id="IPR020095">
    <property type="entry name" value="PsdUridine_synth_TruA_C"/>
</dbReference>
<dbReference type="GO" id="GO:0031119">
    <property type="term" value="P:tRNA pseudouridine synthesis"/>
    <property type="evidence" value="ECO:0007669"/>
    <property type="project" value="UniProtKB-UniRule"/>
</dbReference>
<comment type="caution">
    <text evidence="4">Lacks conserved residue(s) required for the propagation of feature annotation.</text>
</comment>
<dbReference type="FunFam" id="3.30.70.580:FF:000001">
    <property type="entry name" value="tRNA pseudouridine synthase A"/>
    <property type="match status" value="1"/>
</dbReference>
<evidence type="ECO:0000256" key="3">
    <source>
        <dbReference type="ARBA" id="ARBA00023235"/>
    </source>
</evidence>
<evidence type="ECO:0000313" key="10">
    <source>
        <dbReference type="Proteomes" id="UP000886796"/>
    </source>
</evidence>
<dbReference type="Gene3D" id="3.30.70.660">
    <property type="entry name" value="Pseudouridine synthase I, catalytic domain, C-terminal subdomain"/>
    <property type="match status" value="1"/>
</dbReference>
<proteinExistence type="inferred from homology"/>
<dbReference type="InterPro" id="IPR001406">
    <property type="entry name" value="PsdUridine_synth_TruA"/>
</dbReference>
<dbReference type="InterPro" id="IPR020094">
    <property type="entry name" value="TruA/RsuA/RluB/E/F_N"/>
</dbReference>
<feature type="active site" description="Nucleophile" evidence="4 5">
    <location>
        <position position="53"/>
    </location>
</feature>
<dbReference type="HAMAP" id="MF_00171">
    <property type="entry name" value="TruA"/>
    <property type="match status" value="1"/>
</dbReference>
<comment type="similarity">
    <text evidence="1 4 7">Belongs to the tRNA pseudouridine synthase TruA family.</text>
</comment>
<dbReference type="InterPro" id="IPR020097">
    <property type="entry name" value="PsdUridine_synth_TruA_a/b_dom"/>
</dbReference>
<dbReference type="GO" id="GO:0160147">
    <property type="term" value="F:tRNA pseudouridine(38-40) synthase activity"/>
    <property type="evidence" value="ECO:0007669"/>
    <property type="project" value="UniProtKB-EC"/>
</dbReference>
<feature type="domain" description="Pseudouridine synthase I TruA alpha/beta" evidence="8">
    <location>
        <begin position="10"/>
        <end position="102"/>
    </location>
</feature>
<dbReference type="EMBL" id="DVFK01000096">
    <property type="protein sequence ID" value="HIQ68250.1"/>
    <property type="molecule type" value="Genomic_DNA"/>
</dbReference>
<evidence type="ECO:0000256" key="2">
    <source>
        <dbReference type="ARBA" id="ARBA00022694"/>
    </source>
</evidence>